<dbReference type="InterPro" id="IPR006680">
    <property type="entry name" value="Amidohydro-rel"/>
</dbReference>
<dbReference type="SUPFAM" id="SSF51338">
    <property type="entry name" value="Composite domain of metallo-dependent hydrolases"/>
    <property type="match status" value="1"/>
</dbReference>
<dbReference type="PANTHER" id="PTHR43135">
    <property type="entry name" value="ALPHA-D-RIBOSE 1-METHYLPHOSPHONATE 5-TRIPHOSPHATE DIPHOSPHATASE"/>
    <property type="match status" value="1"/>
</dbReference>
<dbReference type="Proteomes" id="UP000264589">
    <property type="component" value="Unassembled WGS sequence"/>
</dbReference>
<evidence type="ECO:0000259" key="2">
    <source>
        <dbReference type="Pfam" id="PF01979"/>
    </source>
</evidence>
<dbReference type="GO" id="GO:0016810">
    <property type="term" value="F:hydrolase activity, acting on carbon-nitrogen (but not peptide) bonds"/>
    <property type="evidence" value="ECO:0007669"/>
    <property type="project" value="InterPro"/>
</dbReference>
<evidence type="ECO:0000313" key="3">
    <source>
        <dbReference type="EMBL" id="RFB05544.1"/>
    </source>
</evidence>
<dbReference type="RefSeq" id="WP_116392177.1">
    <property type="nucleotide sequence ID" value="NZ_QUQO01000001.1"/>
</dbReference>
<dbReference type="Gene3D" id="3.20.20.140">
    <property type="entry name" value="Metal-dependent hydrolases"/>
    <property type="match status" value="1"/>
</dbReference>
<dbReference type="CDD" id="cd01309">
    <property type="entry name" value="Met_dep_hydrolase_C"/>
    <property type="match status" value="1"/>
</dbReference>
<dbReference type="Gene3D" id="2.30.40.10">
    <property type="entry name" value="Urease, subunit C, domain 1"/>
    <property type="match status" value="1"/>
</dbReference>
<feature type="region of interest" description="Disordered" evidence="1">
    <location>
        <begin position="460"/>
        <end position="480"/>
    </location>
</feature>
<dbReference type="SUPFAM" id="SSF51556">
    <property type="entry name" value="Metallo-dependent hydrolases"/>
    <property type="match status" value="1"/>
</dbReference>
<dbReference type="InterPro" id="IPR011059">
    <property type="entry name" value="Metal-dep_hydrolase_composite"/>
</dbReference>
<name>A0A371RJC4_9PROT</name>
<sequence>MRKTTIFLAACLTLAACGGSGDDSESKETKKKDGEAVAELPDKNPYPSTYIRYPSEDVVITGATVLTGTGTLIENGAVVLHDGKVAAVGAADEVDIPDGAETIDAAGKFVTPGIIDIHSHLGVYPAPSVSSTSDGNEATSPNTAGVWAEHSIWPQDPGFNRALAGGITSLMILPGSANLFGGRTVTIKNVPGRTVQEMKFPDAPYGLKMACGENPKRVYGKSSPSTRMGNFRGYRDGWIDAAAYKKKWDVYAEKIEDGEDADPPSRDLKLETLAMALDGEILVHMHCYRADEMAQVIDMSEEFGYKVSSFQHAVEAYKAADLLAKNGTCAAMWADWWGFKLEAYDGVRENAALVAAQPEGCAIIHSDSDVGIQRLNQETAKAMADGNAIGLNITPEEAITWITSNPAKAMGILDQTGTLEAGKMGDVVIWSGDPFSVYSQAEKVFIDGALMYDRNDPNINPRSDFELGQIGQGPNGGAGK</sequence>
<proteinExistence type="predicted"/>
<reference evidence="3 4" key="1">
    <citation type="submission" date="2018-08" db="EMBL/GenBank/DDBJ databases">
        <title>Parvularcula sp. SM1705, isolated from surface water of the South Sea China.</title>
        <authorList>
            <person name="Sun L."/>
        </authorList>
    </citation>
    <scope>NUCLEOTIDE SEQUENCE [LARGE SCALE GENOMIC DNA]</scope>
    <source>
        <strain evidence="3 4">SM1705</strain>
    </source>
</reference>
<feature type="domain" description="Amidohydrolase-related" evidence="2">
    <location>
        <begin position="109"/>
        <end position="444"/>
    </location>
</feature>
<dbReference type="AlphaFoldDB" id="A0A371RJC4"/>
<evidence type="ECO:0000256" key="1">
    <source>
        <dbReference type="SAM" id="MobiDB-lite"/>
    </source>
</evidence>
<comment type="caution">
    <text evidence="3">The sequence shown here is derived from an EMBL/GenBank/DDBJ whole genome shotgun (WGS) entry which is preliminary data.</text>
</comment>
<keyword evidence="3" id="KW-0378">Hydrolase</keyword>
<accession>A0A371RJC4</accession>
<dbReference type="InParanoid" id="A0A371RJC4"/>
<dbReference type="Pfam" id="PF01979">
    <property type="entry name" value="Amidohydro_1"/>
    <property type="match status" value="1"/>
</dbReference>
<feature type="compositionally biased region" description="Gly residues" evidence="1">
    <location>
        <begin position="470"/>
        <end position="480"/>
    </location>
</feature>
<dbReference type="InterPro" id="IPR032466">
    <property type="entry name" value="Metal_Hydrolase"/>
</dbReference>
<protein>
    <submittedName>
        <fullName evidence="3">Amidohydrolase</fullName>
    </submittedName>
</protein>
<dbReference type="InterPro" id="IPR051781">
    <property type="entry name" value="Metallo-dep_Hydrolase"/>
</dbReference>
<dbReference type="EMBL" id="QUQO01000001">
    <property type="protein sequence ID" value="RFB05544.1"/>
    <property type="molecule type" value="Genomic_DNA"/>
</dbReference>
<dbReference type="PROSITE" id="PS51257">
    <property type="entry name" value="PROKAR_LIPOPROTEIN"/>
    <property type="match status" value="1"/>
</dbReference>
<feature type="compositionally biased region" description="Basic and acidic residues" evidence="1">
    <location>
        <begin position="24"/>
        <end position="35"/>
    </location>
</feature>
<keyword evidence="4" id="KW-1185">Reference proteome</keyword>
<organism evidence="3 4">
    <name type="scientific">Parvularcula marina</name>
    <dbReference type="NCBI Taxonomy" id="2292771"/>
    <lineage>
        <taxon>Bacteria</taxon>
        <taxon>Pseudomonadati</taxon>
        <taxon>Pseudomonadota</taxon>
        <taxon>Alphaproteobacteria</taxon>
        <taxon>Parvularculales</taxon>
        <taxon>Parvularculaceae</taxon>
        <taxon>Parvularcula</taxon>
    </lineage>
</organism>
<gene>
    <name evidence="3" type="ORF">DX908_09880</name>
</gene>
<dbReference type="PANTHER" id="PTHR43135:SF3">
    <property type="entry name" value="ALPHA-D-RIBOSE 1-METHYLPHOSPHONATE 5-TRIPHOSPHATE DIPHOSPHATASE"/>
    <property type="match status" value="1"/>
</dbReference>
<evidence type="ECO:0000313" key="4">
    <source>
        <dbReference type="Proteomes" id="UP000264589"/>
    </source>
</evidence>
<feature type="region of interest" description="Disordered" evidence="1">
    <location>
        <begin position="18"/>
        <end position="43"/>
    </location>
</feature>
<dbReference type="OrthoDB" id="9802793at2"/>